<dbReference type="EMBL" id="CP056775">
    <property type="protein sequence ID" value="QRR04018.1"/>
    <property type="molecule type" value="Genomic_DNA"/>
</dbReference>
<gene>
    <name evidence="3" type="ORF">HWI92_02875</name>
</gene>
<name>A0ABX7IE74_9BACT</name>
<evidence type="ECO:0000313" key="3">
    <source>
        <dbReference type="EMBL" id="QRR04018.1"/>
    </source>
</evidence>
<dbReference type="Gene3D" id="3.40.50.2300">
    <property type="match status" value="1"/>
</dbReference>
<evidence type="ECO:0000256" key="1">
    <source>
        <dbReference type="PROSITE-ProRule" id="PRU00169"/>
    </source>
</evidence>
<feature type="modified residue" description="4-aspartylphosphate" evidence="1">
    <location>
        <position position="61"/>
    </location>
</feature>
<evidence type="ECO:0000259" key="2">
    <source>
        <dbReference type="PROSITE" id="PS50110"/>
    </source>
</evidence>
<dbReference type="PROSITE" id="PS50110">
    <property type="entry name" value="RESPONSE_REGULATORY"/>
    <property type="match status" value="1"/>
</dbReference>
<dbReference type="PANTHER" id="PTHR44520:SF2">
    <property type="entry name" value="RESPONSE REGULATOR RCP1"/>
    <property type="match status" value="1"/>
</dbReference>
<organism evidence="3 4">
    <name type="scientific">Dyadobacter sandarakinus</name>
    <dbReference type="NCBI Taxonomy" id="2747268"/>
    <lineage>
        <taxon>Bacteria</taxon>
        <taxon>Pseudomonadati</taxon>
        <taxon>Bacteroidota</taxon>
        <taxon>Cytophagia</taxon>
        <taxon>Cytophagales</taxon>
        <taxon>Spirosomataceae</taxon>
        <taxon>Dyadobacter</taxon>
    </lineage>
</organism>
<reference evidence="3 4" key="1">
    <citation type="submission" date="2020-06" db="EMBL/GenBank/DDBJ databases">
        <title>Dyadobacter sandarakinus sp. nov., isolated from the soil of the Arctic Yellow River Station.</title>
        <authorList>
            <person name="Zhang Y."/>
            <person name="Peng F."/>
        </authorList>
    </citation>
    <scope>NUCLEOTIDE SEQUENCE [LARGE SCALE GENOMIC DNA]</scope>
    <source>
        <strain evidence="3 4">Q3-56</strain>
    </source>
</reference>
<proteinExistence type="predicted"/>
<dbReference type="InterPro" id="IPR001789">
    <property type="entry name" value="Sig_transdc_resp-reg_receiver"/>
</dbReference>
<keyword evidence="1" id="KW-0597">Phosphoprotein</keyword>
<feature type="domain" description="Response regulatory" evidence="2">
    <location>
        <begin position="4"/>
        <end position="131"/>
    </location>
</feature>
<dbReference type="Proteomes" id="UP000612680">
    <property type="component" value="Chromosome"/>
</dbReference>
<dbReference type="PANTHER" id="PTHR44520">
    <property type="entry name" value="RESPONSE REGULATOR RCP1-RELATED"/>
    <property type="match status" value="1"/>
</dbReference>
<accession>A0ABX7IE74</accession>
<dbReference type="Pfam" id="PF00072">
    <property type="entry name" value="Response_reg"/>
    <property type="match status" value="1"/>
</dbReference>
<dbReference type="InterPro" id="IPR052893">
    <property type="entry name" value="TCS_response_regulator"/>
</dbReference>
<protein>
    <submittedName>
        <fullName evidence="3">Response regulator</fullName>
    </submittedName>
</protein>
<dbReference type="SUPFAM" id="SSF52172">
    <property type="entry name" value="CheY-like"/>
    <property type="match status" value="1"/>
</dbReference>
<sequence>MLDTLCVIDDDPVFTFLLKKMIEKAQVTRQTLYFENGQEAIDFLEANREQPGTLPQLILLDINMPILDGWQFLDEYAVLHRELARNIPIFMTSSSTDPEDYKRALASEFIIDYVRKPIYVKEIQSIVGQASVLPQ</sequence>
<keyword evidence="4" id="KW-1185">Reference proteome</keyword>
<evidence type="ECO:0000313" key="4">
    <source>
        <dbReference type="Proteomes" id="UP000612680"/>
    </source>
</evidence>
<dbReference type="InterPro" id="IPR011006">
    <property type="entry name" value="CheY-like_superfamily"/>
</dbReference>
<dbReference type="SMART" id="SM00448">
    <property type="entry name" value="REC"/>
    <property type="match status" value="1"/>
</dbReference>